<dbReference type="EMBL" id="JACYCC010000147">
    <property type="protein sequence ID" value="KAF8673578.1"/>
    <property type="molecule type" value="Genomic_DNA"/>
</dbReference>
<comment type="caution">
    <text evidence="2">The sequence shown here is derived from an EMBL/GenBank/DDBJ whole genome shotgun (WGS) entry which is preliminary data.</text>
</comment>
<organism evidence="2 3">
    <name type="scientific">Rhizoctonia solani</name>
    <dbReference type="NCBI Taxonomy" id="456999"/>
    <lineage>
        <taxon>Eukaryota</taxon>
        <taxon>Fungi</taxon>
        <taxon>Dikarya</taxon>
        <taxon>Basidiomycota</taxon>
        <taxon>Agaricomycotina</taxon>
        <taxon>Agaricomycetes</taxon>
        <taxon>Cantharellales</taxon>
        <taxon>Ceratobasidiaceae</taxon>
        <taxon>Rhizoctonia</taxon>
    </lineage>
</organism>
<evidence type="ECO:0000313" key="3">
    <source>
        <dbReference type="Proteomes" id="UP000650582"/>
    </source>
</evidence>
<protein>
    <submittedName>
        <fullName evidence="2">Uncharacterized protein</fullName>
    </submittedName>
</protein>
<gene>
    <name evidence="2" type="ORF">RHS04_07630</name>
</gene>
<name>A0A8H7H5G3_9AGAM</name>
<accession>A0A8H7H5G3</accession>
<proteinExistence type="predicted"/>
<feature type="region of interest" description="Disordered" evidence="1">
    <location>
        <begin position="61"/>
        <end position="194"/>
    </location>
</feature>
<evidence type="ECO:0000256" key="1">
    <source>
        <dbReference type="SAM" id="MobiDB-lite"/>
    </source>
</evidence>
<feature type="compositionally biased region" description="Basic and acidic residues" evidence="1">
    <location>
        <begin position="170"/>
        <end position="184"/>
    </location>
</feature>
<evidence type="ECO:0000313" key="2">
    <source>
        <dbReference type="EMBL" id="KAF8673578.1"/>
    </source>
</evidence>
<feature type="compositionally biased region" description="Basic and acidic residues" evidence="1">
    <location>
        <begin position="63"/>
        <end position="83"/>
    </location>
</feature>
<dbReference type="AlphaFoldDB" id="A0A8H7H5G3"/>
<reference evidence="2" key="1">
    <citation type="submission" date="2020-09" db="EMBL/GenBank/DDBJ databases">
        <title>Comparative genome analyses of four rice-infecting Rhizoctonia solani isolates reveal extensive enrichment of homogalacturonan modification genes.</title>
        <authorList>
            <person name="Lee D.-Y."/>
            <person name="Jeon J."/>
            <person name="Kim K.-T."/>
            <person name="Cheong K."/>
            <person name="Song H."/>
            <person name="Choi G."/>
            <person name="Ko J."/>
            <person name="Opiyo S.O."/>
            <person name="Zuo S."/>
            <person name="Madhav S."/>
            <person name="Lee Y.-H."/>
            <person name="Wang G.-L."/>
        </authorList>
    </citation>
    <scope>NUCLEOTIDE SEQUENCE</scope>
    <source>
        <strain evidence="2">AG1-IA YN-7</strain>
    </source>
</reference>
<feature type="compositionally biased region" description="Polar residues" evidence="1">
    <location>
        <begin position="145"/>
        <end position="157"/>
    </location>
</feature>
<sequence>MPGQKSSTAKRGAGMGLLTRECTPVWEGLEAMVFGNLGEKDGFEKYDSEVDPAGVVAWNFCKQKSDKDQVGDGEHENTEREMEWDATPPSKQHDRSQSTTDPGISPGLNKRKRAARQPRASLRGSERLNTPLGSPLRATRVCFSPPQTEVTDQITKSPSKRAVTPYPSPKRPDSLPSHRERKLESPAQLDNDDE</sequence>
<dbReference type="Proteomes" id="UP000650582">
    <property type="component" value="Unassembled WGS sequence"/>
</dbReference>